<dbReference type="AlphaFoldDB" id="A0A6G9YLK3"/>
<organism evidence="2 3">
    <name type="scientific">Nocardia arthritidis</name>
    <dbReference type="NCBI Taxonomy" id="228602"/>
    <lineage>
        <taxon>Bacteria</taxon>
        <taxon>Bacillati</taxon>
        <taxon>Actinomycetota</taxon>
        <taxon>Actinomycetes</taxon>
        <taxon>Mycobacteriales</taxon>
        <taxon>Nocardiaceae</taxon>
        <taxon>Nocardia</taxon>
    </lineage>
</organism>
<dbReference type="InterPro" id="IPR016084">
    <property type="entry name" value="Haem_Oase-like_multi-hlx"/>
</dbReference>
<evidence type="ECO:0000256" key="1">
    <source>
        <dbReference type="SAM" id="MobiDB-lite"/>
    </source>
</evidence>
<evidence type="ECO:0000313" key="2">
    <source>
        <dbReference type="EMBL" id="QIS14020.1"/>
    </source>
</evidence>
<name>A0A6G9YLK3_9NOCA</name>
<dbReference type="RefSeq" id="WP_167476480.1">
    <property type="nucleotide sequence ID" value="NZ_CP046172.1"/>
</dbReference>
<reference evidence="2 3" key="1">
    <citation type="journal article" date="2019" name="ACS Chem. Biol.">
        <title>Identification and Mobilization of a Cryptic Antibiotic Biosynthesis Gene Locus from a Human-Pathogenic Nocardia Isolate.</title>
        <authorList>
            <person name="Herisse M."/>
            <person name="Ishida K."/>
            <person name="Porter J.L."/>
            <person name="Howden B."/>
            <person name="Hertweck C."/>
            <person name="Stinear T.P."/>
            <person name="Pidot S.J."/>
        </authorList>
    </citation>
    <scope>NUCLEOTIDE SEQUENCE [LARGE SCALE GENOMIC DNA]</scope>
    <source>
        <strain evidence="2 3">AUSMDU00012717</strain>
    </source>
</reference>
<gene>
    <name evidence="2" type="ORF">F5544_30885</name>
</gene>
<dbReference type="EMBL" id="CP046172">
    <property type="protein sequence ID" value="QIS14020.1"/>
    <property type="molecule type" value="Genomic_DNA"/>
</dbReference>
<dbReference type="KEGG" id="nah:F5544_30885"/>
<accession>A0A6G9YLK3</accession>
<keyword evidence="3" id="KW-1185">Reference proteome</keyword>
<sequence>MRARTPEITDDNGSFAADQPGSKQTVGVLLTDNKKHADVFRTNELSKLIDSSYIRQTEVRERVLDGLQIWSDVFQDLLHLRVARTRDPRHKTVALEHLDEELGHNANLRKQRGADEKPISDEQLTSAMAWFDFQMLHGSDVTKSMLMHIVLETAGEIFHQNAAPAFADMPHFREHGEHDADHVEMGIELLTDASPLELEDLRATMTEGWRRITIIFDRIAAIAAAEAHTADRPTAR</sequence>
<protein>
    <recommendedName>
        <fullName evidence="4">Iron-containing redox enzyme family protein</fullName>
    </recommendedName>
</protein>
<proteinExistence type="predicted"/>
<evidence type="ECO:0000313" key="3">
    <source>
        <dbReference type="Proteomes" id="UP000503540"/>
    </source>
</evidence>
<dbReference type="Gene3D" id="1.20.910.10">
    <property type="entry name" value="Heme oxygenase-like"/>
    <property type="match status" value="1"/>
</dbReference>
<feature type="region of interest" description="Disordered" evidence="1">
    <location>
        <begin position="1"/>
        <end position="21"/>
    </location>
</feature>
<evidence type="ECO:0008006" key="4">
    <source>
        <dbReference type="Google" id="ProtNLM"/>
    </source>
</evidence>
<dbReference type="Proteomes" id="UP000503540">
    <property type="component" value="Chromosome"/>
</dbReference>